<dbReference type="SUPFAM" id="SSF51905">
    <property type="entry name" value="FAD/NAD(P)-binding domain"/>
    <property type="match status" value="1"/>
</dbReference>
<dbReference type="Gene3D" id="3.30.70.2450">
    <property type="match status" value="1"/>
</dbReference>
<dbReference type="PANTHER" id="PTHR43476:SF3">
    <property type="entry name" value="FAD-BINDING MONOOXYGENASE"/>
    <property type="match status" value="1"/>
</dbReference>
<name>A0A6J7JBZ8_9ZZZZ</name>
<evidence type="ECO:0000256" key="1">
    <source>
        <dbReference type="ARBA" id="ARBA00023002"/>
    </source>
</evidence>
<dbReference type="PANTHER" id="PTHR43476">
    <property type="entry name" value="3-(3-HYDROXY-PHENYL)PROPIONATE/3-HYDROXYCINNAMIC ACID HYDROXYLASE"/>
    <property type="match status" value="1"/>
</dbReference>
<dbReference type="PRINTS" id="PR00420">
    <property type="entry name" value="RNGMNOXGNASE"/>
</dbReference>
<evidence type="ECO:0000259" key="2">
    <source>
        <dbReference type="Pfam" id="PF01494"/>
    </source>
</evidence>
<reference evidence="3" key="1">
    <citation type="submission" date="2020-05" db="EMBL/GenBank/DDBJ databases">
        <authorList>
            <person name="Chiriac C."/>
            <person name="Salcher M."/>
            <person name="Ghai R."/>
            <person name="Kavagutti S V."/>
        </authorList>
    </citation>
    <scope>NUCLEOTIDE SEQUENCE</scope>
</reference>
<proteinExistence type="predicted"/>
<dbReference type="Pfam" id="PF01494">
    <property type="entry name" value="FAD_binding_3"/>
    <property type="match status" value="1"/>
</dbReference>
<gene>
    <name evidence="3" type="ORF">UFOPK3674_01812</name>
</gene>
<organism evidence="3">
    <name type="scientific">freshwater metagenome</name>
    <dbReference type="NCBI Taxonomy" id="449393"/>
    <lineage>
        <taxon>unclassified sequences</taxon>
        <taxon>metagenomes</taxon>
        <taxon>ecological metagenomes</taxon>
    </lineage>
</organism>
<dbReference type="GO" id="GO:0019622">
    <property type="term" value="P:3-(3-hydroxy)phenylpropionate catabolic process"/>
    <property type="evidence" value="ECO:0007669"/>
    <property type="project" value="TreeGrafter"/>
</dbReference>
<keyword evidence="1" id="KW-0560">Oxidoreductase</keyword>
<sequence length="525" mass="58392">MEEFDVIISGYGPTGISAASLIARMGHSVAVFERWPTMYGLPRLCSIDGESCRIVQAAGDVDQALADHSDVKWYHLVDGEGNVLIDVNFEKEKRVSGFYNRKSMYQPDVERAMDEAGRERGVQVFQGYELKAFEQDADGVTVTVEKNMRRYEGPQEDPKQYRAKYLIGADGANSIVRKVMKPEMDDYGFREGFLSVDVMRKGDYQFASETSTSICDPKRPISVIPIGNNRMRFEFLIDPDEDNTELLTPDVGYHFLESAWGITKDDVEIYRQVLYPFEAKVMHNWRQGRAFLAGDAAHQMPPFQGQGACSGMRDSINLAWKLDLVLRGLADEDLLDLYTEERRPHVTKVTVDTVEIGKVACTRDEKVIDELSAFLKSGGELPPPPTMPNLDFGILHRASGEVDRPAGLLGPQGPVEKDGVTGRFDDVVGWGFQLIVAGTDPLADLSDEHREFLAQINCVAANVGDGGDVKPLDAEYMEYFATHGVMGVLVRPDYYVFAGIRSLDELPAIIDDLRGQLKIKALAPA</sequence>
<accession>A0A6J7JBZ8</accession>
<dbReference type="AlphaFoldDB" id="A0A6J7JBZ8"/>
<dbReference type="InterPro" id="IPR050631">
    <property type="entry name" value="PheA/TfdB_FAD_monoxygenase"/>
</dbReference>
<dbReference type="Gene3D" id="3.50.50.60">
    <property type="entry name" value="FAD/NAD(P)-binding domain"/>
    <property type="match status" value="1"/>
</dbReference>
<dbReference type="GO" id="GO:0071949">
    <property type="term" value="F:FAD binding"/>
    <property type="evidence" value="ECO:0007669"/>
    <property type="project" value="InterPro"/>
</dbReference>
<dbReference type="InterPro" id="IPR036188">
    <property type="entry name" value="FAD/NAD-bd_sf"/>
</dbReference>
<dbReference type="EMBL" id="CAFBMX010000010">
    <property type="protein sequence ID" value="CAB4940793.1"/>
    <property type="molecule type" value="Genomic_DNA"/>
</dbReference>
<dbReference type="InterPro" id="IPR002938">
    <property type="entry name" value="FAD-bd"/>
</dbReference>
<feature type="domain" description="FAD-binding" evidence="2">
    <location>
        <begin position="4"/>
        <end position="350"/>
    </location>
</feature>
<dbReference type="NCBIfam" id="NF004829">
    <property type="entry name" value="PRK06183.1-3"/>
    <property type="match status" value="1"/>
</dbReference>
<protein>
    <submittedName>
        <fullName evidence="3">Unannotated protein</fullName>
    </submittedName>
</protein>
<dbReference type="GO" id="GO:0008688">
    <property type="term" value="F:3-(3-hydroxyphenyl)propionate hydroxylase activity"/>
    <property type="evidence" value="ECO:0007669"/>
    <property type="project" value="TreeGrafter"/>
</dbReference>
<evidence type="ECO:0000313" key="3">
    <source>
        <dbReference type="EMBL" id="CAB4940793.1"/>
    </source>
</evidence>